<dbReference type="Proteomes" id="UP000185596">
    <property type="component" value="Unassembled WGS sequence"/>
</dbReference>
<evidence type="ECO:0000256" key="3">
    <source>
        <dbReference type="PIRSR" id="PIRSR000390-2"/>
    </source>
</evidence>
<dbReference type="CDD" id="cd00616">
    <property type="entry name" value="AHBA_syn"/>
    <property type="match status" value="1"/>
</dbReference>
<feature type="modified residue" description="N6-(pyridoxal phosphate)lysine" evidence="3">
    <location>
        <position position="184"/>
    </location>
</feature>
<dbReference type="GO" id="GO:0000271">
    <property type="term" value="P:polysaccharide biosynthetic process"/>
    <property type="evidence" value="ECO:0007669"/>
    <property type="project" value="TreeGrafter"/>
</dbReference>
<dbReference type="RefSeq" id="WP_075125780.1">
    <property type="nucleotide sequence ID" value="NZ_MSIE01000019.1"/>
</dbReference>
<reference evidence="5 6" key="1">
    <citation type="submission" date="2016-12" db="EMBL/GenBank/DDBJ databases">
        <title>The draft genome sequence of Actinophytocola sp. 11-183.</title>
        <authorList>
            <person name="Wang W."/>
            <person name="Yuan L."/>
        </authorList>
    </citation>
    <scope>NUCLEOTIDE SEQUENCE [LARGE SCALE GENOMIC DNA]</scope>
    <source>
        <strain evidence="5 6">11-183</strain>
    </source>
</reference>
<dbReference type="PANTHER" id="PTHR30244:SF34">
    <property type="entry name" value="DTDP-4-AMINO-4,6-DIDEOXYGALACTOSE TRANSAMINASE"/>
    <property type="match status" value="1"/>
</dbReference>
<sequence length="386" mass="40895">MGKINVFQPTLGEEEAAAVADVFASNWLGYGPRATAFEAEFAEHLGVPASRVQLINCATAGLFLAVELLGLGPGDEVVLPSPSFVAAGNAVLASGARPVFCDVEPRTLNPTAADVAAALTPRTKAVLVLHFGGSPGDIASISRLCRDRGVPLIEDAACAVASQVDGQACGTFGDLAVWSFDAMKILVTGDGGMLYVRDPELSERARRLAYFGMVKSSGFVQAGQTPRWWDLNVAEPGRRIIGNDITGALGSVQLRRLAGFVERRLEIAATYDSLLAGIDGLHTPPPLPDGHTSSGYFYWVQVAPALRDRLASDLLAAGVYTTFRYPALHQVPIYGATDQVLPGTERAAEETLLLPLHQALTDDDVRLVVDTVMRSVTATVPETLAV</sequence>
<evidence type="ECO:0000256" key="2">
    <source>
        <dbReference type="PIRSR" id="PIRSR000390-1"/>
    </source>
</evidence>
<dbReference type="AlphaFoldDB" id="A0A1Q8CS31"/>
<proteinExistence type="inferred from homology"/>
<feature type="active site" description="Proton acceptor" evidence="2">
    <location>
        <position position="184"/>
    </location>
</feature>
<gene>
    <name evidence="5" type="ORF">BU204_12345</name>
</gene>
<dbReference type="PIRSF" id="PIRSF000390">
    <property type="entry name" value="PLP_StrS"/>
    <property type="match status" value="1"/>
</dbReference>
<protein>
    <submittedName>
        <fullName evidence="5">Glutamine--scyllo-inositol aminotransferase</fullName>
    </submittedName>
</protein>
<dbReference type="InterPro" id="IPR015424">
    <property type="entry name" value="PyrdxlP-dep_Trfase"/>
</dbReference>
<evidence type="ECO:0000256" key="4">
    <source>
        <dbReference type="RuleBase" id="RU004508"/>
    </source>
</evidence>
<dbReference type="InterPro" id="IPR015421">
    <property type="entry name" value="PyrdxlP-dep_Trfase_major"/>
</dbReference>
<dbReference type="Gene3D" id="3.40.640.10">
    <property type="entry name" value="Type I PLP-dependent aspartate aminotransferase-like (Major domain)"/>
    <property type="match status" value="1"/>
</dbReference>
<keyword evidence="6" id="KW-1185">Reference proteome</keyword>
<dbReference type="InterPro" id="IPR000653">
    <property type="entry name" value="DegT/StrS_aminotransferase"/>
</dbReference>
<dbReference type="GO" id="GO:0008483">
    <property type="term" value="F:transaminase activity"/>
    <property type="evidence" value="ECO:0007669"/>
    <property type="project" value="UniProtKB-KW"/>
</dbReference>
<dbReference type="STRING" id="1912961.BU204_12345"/>
<evidence type="ECO:0000313" key="5">
    <source>
        <dbReference type="EMBL" id="OLF17181.1"/>
    </source>
</evidence>
<comment type="caution">
    <text evidence="5">The sequence shown here is derived from an EMBL/GenBank/DDBJ whole genome shotgun (WGS) entry which is preliminary data.</text>
</comment>
<dbReference type="SUPFAM" id="SSF53383">
    <property type="entry name" value="PLP-dependent transferases"/>
    <property type="match status" value="1"/>
</dbReference>
<evidence type="ECO:0000313" key="6">
    <source>
        <dbReference type="Proteomes" id="UP000185596"/>
    </source>
</evidence>
<dbReference type="PANTHER" id="PTHR30244">
    <property type="entry name" value="TRANSAMINASE"/>
    <property type="match status" value="1"/>
</dbReference>
<organism evidence="5 6">
    <name type="scientific">Actinophytocola xanthii</name>
    <dbReference type="NCBI Taxonomy" id="1912961"/>
    <lineage>
        <taxon>Bacteria</taxon>
        <taxon>Bacillati</taxon>
        <taxon>Actinomycetota</taxon>
        <taxon>Actinomycetes</taxon>
        <taxon>Pseudonocardiales</taxon>
        <taxon>Pseudonocardiaceae</taxon>
    </lineage>
</organism>
<dbReference type="InterPro" id="IPR015422">
    <property type="entry name" value="PyrdxlP-dep_Trfase_small"/>
</dbReference>
<dbReference type="Pfam" id="PF01041">
    <property type="entry name" value="DegT_DnrJ_EryC1"/>
    <property type="match status" value="1"/>
</dbReference>
<keyword evidence="5" id="KW-0808">Transferase</keyword>
<accession>A0A1Q8CS31</accession>
<keyword evidence="5" id="KW-0032">Aminotransferase</keyword>
<dbReference type="OrthoDB" id="5342089at2"/>
<evidence type="ECO:0000256" key="1">
    <source>
        <dbReference type="ARBA" id="ARBA00001933"/>
    </source>
</evidence>
<keyword evidence="3 4" id="KW-0663">Pyridoxal phosphate</keyword>
<comment type="cofactor">
    <cofactor evidence="1">
        <name>pyridoxal 5'-phosphate</name>
        <dbReference type="ChEBI" id="CHEBI:597326"/>
    </cofactor>
</comment>
<dbReference type="EMBL" id="MSIE01000019">
    <property type="protein sequence ID" value="OLF17181.1"/>
    <property type="molecule type" value="Genomic_DNA"/>
</dbReference>
<dbReference type="Gene3D" id="3.90.1150.10">
    <property type="entry name" value="Aspartate Aminotransferase, domain 1"/>
    <property type="match status" value="1"/>
</dbReference>
<dbReference type="GO" id="GO:0030170">
    <property type="term" value="F:pyridoxal phosphate binding"/>
    <property type="evidence" value="ECO:0007669"/>
    <property type="project" value="TreeGrafter"/>
</dbReference>
<comment type="similarity">
    <text evidence="4">Belongs to the DegT/DnrJ/EryC1 family.</text>
</comment>
<name>A0A1Q8CS31_9PSEU</name>